<dbReference type="EMBL" id="CP000250">
    <property type="protein sequence ID" value="ABD05484.1"/>
    <property type="molecule type" value="Genomic_DNA"/>
</dbReference>
<gene>
    <name evidence="2" type="ordered locus">RPB_0773</name>
</gene>
<dbReference type="STRING" id="316058.RPB_0773"/>
<keyword evidence="1" id="KW-1133">Transmembrane helix</keyword>
<dbReference type="HOGENOM" id="CLU_2286075_0_0_5"/>
<feature type="transmembrane region" description="Helical" evidence="1">
    <location>
        <begin position="6"/>
        <end position="27"/>
    </location>
</feature>
<keyword evidence="3" id="KW-1185">Reference proteome</keyword>
<keyword evidence="1" id="KW-0812">Transmembrane</keyword>
<feature type="transmembrane region" description="Helical" evidence="1">
    <location>
        <begin position="39"/>
        <end position="58"/>
    </location>
</feature>
<name>Q2J226_RHOP2</name>
<dbReference type="Proteomes" id="UP000008809">
    <property type="component" value="Chromosome"/>
</dbReference>
<dbReference type="KEGG" id="rpb:RPB_0773"/>
<dbReference type="eggNOG" id="ENOG5030PB8">
    <property type="taxonomic scope" value="Bacteria"/>
</dbReference>
<dbReference type="RefSeq" id="WP_011439673.1">
    <property type="nucleotide sequence ID" value="NC_007778.1"/>
</dbReference>
<keyword evidence="1" id="KW-0472">Membrane</keyword>
<protein>
    <submittedName>
        <fullName evidence="2">Uncharacterized protein</fullName>
    </submittedName>
</protein>
<evidence type="ECO:0000256" key="1">
    <source>
        <dbReference type="SAM" id="Phobius"/>
    </source>
</evidence>
<evidence type="ECO:0000313" key="2">
    <source>
        <dbReference type="EMBL" id="ABD05484.1"/>
    </source>
</evidence>
<accession>Q2J226</accession>
<dbReference type="OrthoDB" id="8265622at2"/>
<proteinExistence type="predicted"/>
<sequence length="98" mass="10422">MMAMANFYGGWLLGALLLGFAAGWIAVVQRGEGLSRNAAMGLGGVAAVLVGLSLARIVPGRAGYWLDLFLVMMAAYLVGCAIGSWLRYRVVARQMKGR</sequence>
<evidence type="ECO:0000313" key="3">
    <source>
        <dbReference type="Proteomes" id="UP000008809"/>
    </source>
</evidence>
<organism evidence="2 3">
    <name type="scientific">Rhodopseudomonas palustris (strain HaA2)</name>
    <dbReference type="NCBI Taxonomy" id="316058"/>
    <lineage>
        <taxon>Bacteria</taxon>
        <taxon>Pseudomonadati</taxon>
        <taxon>Pseudomonadota</taxon>
        <taxon>Alphaproteobacteria</taxon>
        <taxon>Hyphomicrobiales</taxon>
        <taxon>Nitrobacteraceae</taxon>
        <taxon>Rhodopseudomonas</taxon>
    </lineage>
</organism>
<reference evidence="2 3" key="1">
    <citation type="submission" date="2006-01" db="EMBL/GenBank/DDBJ databases">
        <title>Complete sequence of Rhodopseudomonas palustris HaA2.</title>
        <authorList>
            <consortium name="US DOE Joint Genome Institute"/>
            <person name="Copeland A."/>
            <person name="Lucas S."/>
            <person name="Lapidus A."/>
            <person name="Barry K."/>
            <person name="Detter J.C."/>
            <person name="Glavina T."/>
            <person name="Hammon N."/>
            <person name="Israni S."/>
            <person name="Pitluck S."/>
            <person name="Chain P."/>
            <person name="Malfatti S."/>
            <person name="Shin M."/>
            <person name="Vergez L."/>
            <person name="Schmutz J."/>
            <person name="Larimer F."/>
            <person name="Land M."/>
            <person name="Hauser L."/>
            <person name="Pelletier D.A."/>
            <person name="Kyrpides N."/>
            <person name="Anderson I."/>
            <person name="Oda Y."/>
            <person name="Harwood C.S."/>
            <person name="Richardson P."/>
        </authorList>
    </citation>
    <scope>NUCLEOTIDE SEQUENCE [LARGE SCALE GENOMIC DNA]</scope>
    <source>
        <strain evidence="2 3">HaA2</strain>
    </source>
</reference>
<feature type="transmembrane region" description="Helical" evidence="1">
    <location>
        <begin position="64"/>
        <end position="88"/>
    </location>
</feature>
<dbReference type="AlphaFoldDB" id="Q2J226"/>